<dbReference type="Proteomes" id="UP001148838">
    <property type="component" value="Unassembled WGS sequence"/>
</dbReference>
<comment type="caution">
    <text evidence="1">The sequence shown here is derived from an EMBL/GenBank/DDBJ whole genome shotgun (WGS) entry which is preliminary data.</text>
</comment>
<keyword evidence="2" id="KW-1185">Reference proteome</keyword>
<reference evidence="1 2" key="1">
    <citation type="journal article" date="2022" name="Allergy">
        <title>Genome assembly and annotation of Periplaneta americana reveal a comprehensive cockroach allergen profile.</title>
        <authorList>
            <person name="Wang L."/>
            <person name="Xiong Q."/>
            <person name="Saelim N."/>
            <person name="Wang L."/>
            <person name="Nong W."/>
            <person name="Wan A.T."/>
            <person name="Shi M."/>
            <person name="Liu X."/>
            <person name="Cao Q."/>
            <person name="Hui J.H.L."/>
            <person name="Sookrung N."/>
            <person name="Leung T.F."/>
            <person name="Tungtrongchitr A."/>
            <person name="Tsui S.K.W."/>
        </authorList>
    </citation>
    <scope>NUCLEOTIDE SEQUENCE [LARGE SCALE GENOMIC DNA]</scope>
    <source>
        <strain evidence="1">PWHHKU_190912</strain>
    </source>
</reference>
<gene>
    <name evidence="1" type="ORF">ANN_27528</name>
</gene>
<name>A0ABQ8RW70_PERAM</name>
<evidence type="ECO:0000313" key="2">
    <source>
        <dbReference type="Proteomes" id="UP001148838"/>
    </source>
</evidence>
<sequence length="109" mass="12847">MRDREMIAEILILQMATFSLQKQRVIIRFLHLTGVTAIEIHCARHDTARSYILQCSRNFLVIKTDLYRSVRNIDVVKNEYVCREIALRSDKCQIFRENSLSEKIGVFRS</sequence>
<dbReference type="EMBL" id="JAJSOF020000041">
    <property type="protein sequence ID" value="KAJ4425902.1"/>
    <property type="molecule type" value="Genomic_DNA"/>
</dbReference>
<organism evidence="1 2">
    <name type="scientific">Periplaneta americana</name>
    <name type="common">American cockroach</name>
    <name type="synonym">Blatta americana</name>
    <dbReference type="NCBI Taxonomy" id="6978"/>
    <lineage>
        <taxon>Eukaryota</taxon>
        <taxon>Metazoa</taxon>
        <taxon>Ecdysozoa</taxon>
        <taxon>Arthropoda</taxon>
        <taxon>Hexapoda</taxon>
        <taxon>Insecta</taxon>
        <taxon>Pterygota</taxon>
        <taxon>Neoptera</taxon>
        <taxon>Polyneoptera</taxon>
        <taxon>Dictyoptera</taxon>
        <taxon>Blattodea</taxon>
        <taxon>Blattoidea</taxon>
        <taxon>Blattidae</taxon>
        <taxon>Blattinae</taxon>
        <taxon>Periplaneta</taxon>
    </lineage>
</organism>
<proteinExistence type="predicted"/>
<protein>
    <submittedName>
        <fullName evidence="1">Uncharacterized protein</fullName>
    </submittedName>
</protein>
<evidence type="ECO:0000313" key="1">
    <source>
        <dbReference type="EMBL" id="KAJ4425902.1"/>
    </source>
</evidence>
<accession>A0ABQ8RW70</accession>